<evidence type="ECO:0000313" key="6">
    <source>
        <dbReference type="EMBL" id="AFZ16427.1"/>
    </source>
</evidence>
<evidence type="ECO:0000259" key="5">
    <source>
        <dbReference type="Pfam" id="PF26355"/>
    </source>
</evidence>
<feature type="repeat" description="WD" evidence="3">
    <location>
        <begin position="1130"/>
        <end position="1171"/>
    </location>
</feature>
<dbReference type="InterPro" id="IPR002182">
    <property type="entry name" value="NB-ARC"/>
</dbReference>
<dbReference type="InterPro" id="IPR058651">
    <property type="entry name" value="HTH_VMAP-M9"/>
</dbReference>
<dbReference type="STRING" id="1173027.Mic7113_0509"/>
<dbReference type="Proteomes" id="UP000010471">
    <property type="component" value="Chromosome"/>
</dbReference>
<dbReference type="InterPro" id="IPR011047">
    <property type="entry name" value="Quinoprotein_ADH-like_sf"/>
</dbReference>
<dbReference type="PROSITE" id="PS50082">
    <property type="entry name" value="WD_REPEATS_2"/>
    <property type="match status" value="14"/>
</dbReference>
<dbReference type="SUPFAM" id="SSF141571">
    <property type="entry name" value="Pentapeptide repeat-like"/>
    <property type="match status" value="1"/>
</dbReference>
<feature type="repeat" description="WD" evidence="3">
    <location>
        <begin position="796"/>
        <end position="837"/>
    </location>
</feature>
<feature type="repeat" description="WD" evidence="3">
    <location>
        <begin position="670"/>
        <end position="711"/>
    </location>
</feature>
<evidence type="ECO:0000256" key="2">
    <source>
        <dbReference type="ARBA" id="ARBA00022737"/>
    </source>
</evidence>
<dbReference type="PRINTS" id="PR00320">
    <property type="entry name" value="GPROTEINBRPT"/>
</dbReference>
<dbReference type="Gene3D" id="2.130.10.10">
    <property type="entry name" value="YVTN repeat-like/Quinoprotein amine dehydrogenase"/>
    <property type="match status" value="7"/>
</dbReference>
<name>K9WA86_9CYAN</name>
<dbReference type="InterPro" id="IPR019775">
    <property type="entry name" value="WD40_repeat_CS"/>
</dbReference>
<dbReference type="GO" id="GO:0043531">
    <property type="term" value="F:ADP binding"/>
    <property type="evidence" value="ECO:0007669"/>
    <property type="project" value="InterPro"/>
</dbReference>
<evidence type="ECO:0000259" key="4">
    <source>
        <dbReference type="Pfam" id="PF00931"/>
    </source>
</evidence>
<dbReference type="Pfam" id="PF00400">
    <property type="entry name" value="WD40"/>
    <property type="match status" value="9"/>
</dbReference>
<feature type="repeat" description="WD" evidence="3">
    <location>
        <begin position="1004"/>
        <end position="1045"/>
    </location>
</feature>
<dbReference type="eggNOG" id="COG3903">
    <property type="taxonomic scope" value="Bacteria"/>
</dbReference>
<dbReference type="Pfam" id="PF25173">
    <property type="entry name" value="Beta-prop_WDR3_1st"/>
    <property type="match status" value="1"/>
</dbReference>
<dbReference type="PATRIC" id="fig|1173027.3.peg.562"/>
<organism evidence="6 7">
    <name type="scientific">Allocoleopsis franciscana PCC 7113</name>
    <dbReference type="NCBI Taxonomy" id="1173027"/>
    <lineage>
        <taxon>Bacteria</taxon>
        <taxon>Bacillati</taxon>
        <taxon>Cyanobacteriota</taxon>
        <taxon>Cyanophyceae</taxon>
        <taxon>Coleofasciculales</taxon>
        <taxon>Coleofasciculaceae</taxon>
        <taxon>Allocoleopsis</taxon>
        <taxon>Allocoleopsis franciscana</taxon>
    </lineage>
</organism>
<dbReference type="eggNOG" id="COG1357">
    <property type="taxonomic scope" value="Bacteria"/>
</dbReference>
<dbReference type="Gene3D" id="3.40.50.300">
    <property type="entry name" value="P-loop containing nucleotide triphosphate hydrolases"/>
    <property type="match status" value="1"/>
</dbReference>
<feature type="repeat" description="WD" evidence="3">
    <location>
        <begin position="1046"/>
        <end position="1087"/>
    </location>
</feature>
<feature type="repeat" description="WD" evidence="3">
    <location>
        <begin position="754"/>
        <end position="795"/>
    </location>
</feature>
<dbReference type="eggNOG" id="COG2319">
    <property type="taxonomic scope" value="Bacteria"/>
</dbReference>
<evidence type="ECO:0000256" key="3">
    <source>
        <dbReference type="PROSITE-ProRule" id="PRU00221"/>
    </source>
</evidence>
<keyword evidence="2" id="KW-0677">Repeat</keyword>
<feature type="domain" description="vWA-MoxR associated protein N-terminal HTH" evidence="5">
    <location>
        <begin position="1"/>
        <end position="80"/>
    </location>
</feature>
<dbReference type="Pfam" id="PF00931">
    <property type="entry name" value="NB-ARC"/>
    <property type="match status" value="1"/>
</dbReference>
<dbReference type="PANTHER" id="PTHR22847">
    <property type="entry name" value="WD40 REPEAT PROTEIN"/>
    <property type="match status" value="1"/>
</dbReference>
<evidence type="ECO:0000256" key="1">
    <source>
        <dbReference type="ARBA" id="ARBA00022574"/>
    </source>
</evidence>
<keyword evidence="1 3" id="KW-0853">WD repeat</keyword>
<dbReference type="PROSITE" id="PS50294">
    <property type="entry name" value="WD_REPEATS_REGION"/>
    <property type="match status" value="12"/>
</dbReference>
<dbReference type="KEGG" id="mic:Mic7113_0509"/>
<keyword evidence="7" id="KW-1185">Reference proteome</keyword>
<dbReference type="PANTHER" id="PTHR22847:SF637">
    <property type="entry name" value="WD REPEAT DOMAIN 5B"/>
    <property type="match status" value="1"/>
</dbReference>
<feature type="repeat" description="WD" evidence="3">
    <location>
        <begin position="628"/>
        <end position="669"/>
    </location>
</feature>
<dbReference type="PRINTS" id="PR00364">
    <property type="entry name" value="DISEASERSIST"/>
</dbReference>
<feature type="repeat" description="WD" evidence="3">
    <location>
        <begin position="1088"/>
        <end position="1129"/>
    </location>
</feature>
<feature type="repeat" description="WD" evidence="3">
    <location>
        <begin position="920"/>
        <end position="961"/>
    </location>
</feature>
<protein>
    <submittedName>
        <fullName evidence="6">WD40 repeat-containing protein</fullName>
    </submittedName>
</protein>
<sequence>MTVDEALLFLDSVLQPEHLNDVQELVFRQTWEGRSYPEIAKNAGYEAEYIKFVGFQLWQLLSRVFGEKVTKSNVQSVLRRKARQVPVVVVPSNSKPTNDSRNTQTYASDATTHSIAAEGATANRCQDWGEAIDVSDFYGRAEELAKLEQWIVRDRCRLVMVFGMGGIGKTAISVKIAERIQEHFDYVIWRSLRNAPPILDLLANLIQFLSQQKEAVFPDTVDGRISQLLGYLRASRCLVVLDNAESILRDSDCKGGYREGYEGYGQLLRCLAETPHKSTLVLTSREKPKELTTQEGKTLPVRSLQLPGLSSVVGQKIFQVKGDFSGSESEWNVLIEHYAGNPLALKMVASVIRDLFDSSVSKFLELLTQGTLVFDDIRNLLDRQFNRLSDLEKELMYWLAINREPVSFLGLHKDLVRELSPTELLEAFASLARRALIEKNSDGFTQQPVVMEYMTQQLIEQICQEIITTKLDLLKSHALLKAQAKDYVRDTQSRLILSPIAKRLLSSFESQRSLENQLNLILASLRGKPARETGYAAGNVINLLRHIQTDLSGWDFSNLTVWQAYLQDVNLHQINFAGADLATSVFAENFGSGLSVAISPNGKLLAMGGTNGEIHLWQLPETQLLITNKGHTSLVFSVVFSPDSRMLASGSADGTVKLWDCSTGQCLNVLPGHIGNAWSVAFSPDGHSLASGSGDGTLRCWDLNTGQCLKMWQAHLGQVWSVAFSPQGRTLASSGADNTMKLWDVSTGQCLKTFQSDNNQVQSVAFSPDGKILASGGNDCLVRCWDINTGECFRVCQAHTERVLSIAFSPDGKTLASSSEDSTVRLWDVLSGQCLKTLQAHTNRVSSVAFSPDGKTVASCSEDYTLRLWDANTGQCLKTVYGQTSPVYSVALSPQGETFASGDRTLRLWNAKTGQCLKSLRELSPRIVSIAYSPDGHIIATSCYDTSVKLWDATTGQCLKTLQGHTAWSWGVAISPDGKTLASSSGDYTVKLWNIKTGQCLKTCSEHQGWVFRVAFSPFDNILASASADSTVKLWDSTTGELLRTCTGHESWVWSVAFSPSDNILASGSADNTVKFWDVTTGQCLKTLQGHDSMVVSVMFSSDGRHLASGSHDRTVRLWDVSTGECLKVLQGHDNWVWSVAFSLDGQTIATASQDETIKLWDAKTGDCLKTLPVPKPYEGMNITGVTGLTDAQKATLKALGAVND</sequence>
<feature type="repeat" description="WD" evidence="3">
    <location>
        <begin position="962"/>
        <end position="1003"/>
    </location>
</feature>
<dbReference type="InterPro" id="IPR001680">
    <property type="entry name" value="WD40_rpt"/>
</dbReference>
<dbReference type="InterPro" id="IPR027417">
    <property type="entry name" value="P-loop_NTPase"/>
</dbReference>
<feature type="repeat" description="WD" evidence="3">
    <location>
        <begin position="838"/>
        <end position="879"/>
    </location>
</feature>
<dbReference type="InterPro" id="IPR015943">
    <property type="entry name" value="WD40/YVTN_repeat-like_dom_sf"/>
</dbReference>
<dbReference type="SUPFAM" id="SSF52540">
    <property type="entry name" value="P-loop containing nucleoside triphosphate hydrolases"/>
    <property type="match status" value="1"/>
</dbReference>
<accession>K9WA86</accession>
<dbReference type="EMBL" id="CP003630">
    <property type="protein sequence ID" value="AFZ16427.1"/>
    <property type="molecule type" value="Genomic_DNA"/>
</dbReference>
<proteinExistence type="predicted"/>
<dbReference type="OrthoDB" id="567898at2"/>
<reference evidence="6 7" key="1">
    <citation type="submission" date="2012-06" db="EMBL/GenBank/DDBJ databases">
        <title>Finished chromosome of genome of Microcoleus sp. PCC 7113.</title>
        <authorList>
            <consortium name="US DOE Joint Genome Institute"/>
            <person name="Gugger M."/>
            <person name="Coursin T."/>
            <person name="Rippka R."/>
            <person name="Tandeau De Marsac N."/>
            <person name="Huntemann M."/>
            <person name="Wei C.-L."/>
            <person name="Han J."/>
            <person name="Detter J.C."/>
            <person name="Han C."/>
            <person name="Tapia R."/>
            <person name="Chen A."/>
            <person name="Kyrpides N."/>
            <person name="Mavromatis K."/>
            <person name="Markowitz V."/>
            <person name="Szeto E."/>
            <person name="Ivanova N."/>
            <person name="Pagani I."/>
            <person name="Pati A."/>
            <person name="Goodwin L."/>
            <person name="Nordberg H.P."/>
            <person name="Cantor M.N."/>
            <person name="Hua S.X."/>
            <person name="Woyke T."/>
            <person name="Kerfeld C.A."/>
        </authorList>
    </citation>
    <scope>NUCLEOTIDE SEQUENCE [LARGE SCALE GENOMIC DNA]</scope>
    <source>
        <strain evidence="6 7">PCC 7113</strain>
    </source>
</reference>
<evidence type="ECO:0000313" key="7">
    <source>
        <dbReference type="Proteomes" id="UP000010471"/>
    </source>
</evidence>
<feature type="repeat" description="WD" evidence="3">
    <location>
        <begin position="880"/>
        <end position="919"/>
    </location>
</feature>
<dbReference type="SMART" id="SM00320">
    <property type="entry name" value="WD40"/>
    <property type="match status" value="14"/>
</dbReference>
<dbReference type="SUPFAM" id="SSF50998">
    <property type="entry name" value="Quinoprotein alcohol dehydrogenase-like"/>
    <property type="match status" value="2"/>
</dbReference>
<feature type="domain" description="NB-ARC" evidence="4">
    <location>
        <begin position="143"/>
        <end position="243"/>
    </location>
</feature>
<dbReference type="Pfam" id="PF26355">
    <property type="entry name" value="HTH_VMAP-M9"/>
    <property type="match status" value="1"/>
</dbReference>
<dbReference type="RefSeq" id="WP_015180591.1">
    <property type="nucleotide sequence ID" value="NC_019738.1"/>
</dbReference>
<dbReference type="AlphaFoldDB" id="K9WA86"/>
<feature type="repeat" description="WD" evidence="3">
    <location>
        <begin position="712"/>
        <end position="753"/>
    </location>
</feature>
<dbReference type="PROSITE" id="PS00678">
    <property type="entry name" value="WD_REPEATS_1"/>
    <property type="match status" value="9"/>
</dbReference>
<feature type="repeat" description="WD" evidence="3">
    <location>
        <begin position="595"/>
        <end position="627"/>
    </location>
</feature>
<gene>
    <name evidence="6" type="ORF">Mic7113_0509</name>
</gene>
<dbReference type="HOGENOM" id="CLU_005071_2_0_3"/>
<dbReference type="InterPro" id="IPR020472">
    <property type="entry name" value="WD40_PAC1"/>
</dbReference>
<dbReference type="CDD" id="cd00200">
    <property type="entry name" value="WD40"/>
    <property type="match status" value="2"/>
</dbReference>